<evidence type="ECO:0000256" key="1">
    <source>
        <dbReference type="SAM" id="MobiDB-lite"/>
    </source>
</evidence>
<proteinExistence type="predicted"/>
<feature type="compositionally biased region" description="Polar residues" evidence="1">
    <location>
        <begin position="36"/>
        <end position="47"/>
    </location>
</feature>
<feature type="compositionally biased region" description="Basic and acidic residues" evidence="1">
    <location>
        <begin position="280"/>
        <end position="290"/>
    </location>
</feature>
<protein>
    <submittedName>
        <fullName evidence="2">Uncharacterized protein</fullName>
    </submittedName>
</protein>
<evidence type="ECO:0000313" key="3">
    <source>
        <dbReference type="Proteomes" id="UP000324585"/>
    </source>
</evidence>
<feature type="compositionally biased region" description="Basic and acidic residues" evidence="1">
    <location>
        <begin position="180"/>
        <end position="194"/>
    </location>
</feature>
<evidence type="ECO:0000313" key="2">
    <source>
        <dbReference type="EMBL" id="KAA8492393.1"/>
    </source>
</evidence>
<gene>
    <name evidence="2" type="ORF">FVE85_7900</name>
</gene>
<organism evidence="2 3">
    <name type="scientific">Porphyridium purpureum</name>
    <name type="common">Red alga</name>
    <name type="synonym">Porphyridium cruentum</name>
    <dbReference type="NCBI Taxonomy" id="35688"/>
    <lineage>
        <taxon>Eukaryota</taxon>
        <taxon>Rhodophyta</taxon>
        <taxon>Bangiophyceae</taxon>
        <taxon>Porphyridiales</taxon>
        <taxon>Porphyridiaceae</taxon>
        <taxon>Porphyridium</taxon>
    </lineage>
</organism>
<feature type="compositionally biased region" description="Basic and acidic residues" evidence="1">
    <location>
        <begin position="1"/>
        <end position="25"/>
    </location>
</feature>
<feature type="region of interest" description="Disordered" evidence="1">
    <location>
        <begin position="100"/>
        <end position="290"/>
    </location>
</feature>
<dbReference type="AlphaFoldDB" id="A0A5J4YNW2"/>
<accession>A0A5J4YNW2</accession>
<sequence>MADDDVLVRAPDRSKPVGEGGDRTKAATGVGDVSRTRSLQRGTTATRSFSLTRDARILSSSDFVVEDMQGTDGMGDRQQSRAERDILMTSARTRLEALFAGTPSEMSEAPPAPDDVPEPNSDASASVAASALAAALGASRGTTADKSDFLNTSAGSVDSMKGGHSGAETGSGGNSTHALGGERKGVTSPADRHRGGVPPRPAGDKPKVVYAKRENSLSRVAHRMSMRLNRGSSAPLERPLTEPPEQEGVIGMKPGGAASATVLRSPNSALLSPGLPSSEHLPEIGRHDSSLKDKMKRAFGRAASKGTAGGKPVY</sequence>
<feature type="region of interest" description="Disordered" evidence="1">
    <location>
        <begin position="1"/>
        <end position="47"/>
    </location>
</feature>
<dbReference type="Proteomes" id="UP000324585">
    <property type="component" value="Unassembled WGS sequence"/>
</dbReference>
<reference evidence="3" key="1">
    <citation type="journal article" date="2019" name="Nat. Commun.">
        <title>Expansion of phycobilisome linker gene families in mesophilic red algae.</title>
        <authorList>
            <person name="Lee J."/>
            <person name="Kim D."/>
            <person name="Bhattacharya D."/>
            <person name="Yoon H.S."/>
        </authorList>
    </citation>
    <scope>NUCLEOTIDE SEQUENCE [LARGE SCALE GENOMIC DNA]</scope>
    <source>
        <strain evidence="3">CCMP 1328</strain>
    </source>
</reference>
<feature type="compositionally biased region" description="Low complexity" evidence="1">
    <location>
        <begin position="118"/>
        <end position="139"/>
    </location>
</feature>
<feature type="compositionally biased region" description="Gly residues" evidence="1">
    <location>
        <begin position="163"/>
        <end position="173"/>
    </location>
</feature>
<name>A0A5J4YNW2_PORPP</name>
<comment type="caution">
    <text evidence="2">The sequence shown here is derived from an EMBL/GenBank/DDBJ whole genome shotgun (WGS) entry which is preliminary data.</text>
</comment>
<keyword evidence="3" id="KW-1185">Reference proteome</keyword>
<dbReference type="EMBL" id="VRMN01000009">
    <property type="protein sequence ID" value="KAA8492393.1"/>
    <property type="molecule type" value="Genomic_DNA"/>
</dbReference>
<feature type="compositionally biased region" description="Basic and acidic residues" evidence="1">
    <location>
        <begin position="202"/>
        <end position="216"/>
    </location>
</feature>